<dbReference type="EMBL" id="WMBQ01000001">
    <property type="protein sequence ID" value="MTD93477.1"/>
    <property type="molecule type" value="Genomic_DNA"/>
</dbReference>
<proteinExistence type="inferred from homology"/>
<evidence type="ECO:0000256" key="1">
    <source>
        <dbReference type="ARBA" id="ARBA00007365"/>
    </source>
</evidence>
<comment type="function">
    <text evidence="4">PPIases accelerate the folding of proteins. It catalyzes the cis-trans isomerization of proline imidic peptide bonds in oligopeptides.</text>
</comment>
<evidence type="ECO:0000259" key="5">
    <source>
        <dbReference type="PROSITE" id="PS50072"/>
    </source>
</evidence>
<dbReference type="EC" id="5.2.1.8" evidence="4"/>
<dbReference type="PRINTS" id="PR00153">
    <property type="entry name" value="CSAPPISMRASE"/>
</dbReference>
<reference evidence="6 7" key="1">
    <citation type="submission" date="2019-11" db="EMBL/GenBank/DDBJ databases">
        <title>Identification of a novel strain.</title>
        <authorList>
            <person name="Xu Q."/>
            <person name="Wang G."/>
        </authorList>
    </citation>
    <scope>NUCLEOTIDE SEQUENCE [LARGE SCALE GENOMIC DNA]</scope>
    <source>
        <strain evidence="7">xq</strain>
    </source>
</reference>
<dbReference type="InterPro" id="IPR044666">
    <property type="entry name" value="Cyclophilin_A-like"/>
</dbReference>
<dbReference type="PROSITE" id="PS51257">
    <property type="entry name" value="PROKAR_LIPOPROTEIN"/>
    <property type="match status" value="1"/>
</dbReference>
<evidence type="ECO:0000256" key="3">
    <source>
        <dbReference type="ARBA" id="ARBA00023235"/>
    </source>
</evidence>
<evidence type="ECO:0000256" key="2">
    <source>
        <dbReference type="ARBA" id="ARBA00023110"/>
    </source>
</evidence>
<organism evidence="6 7">
    <name type="scientific">Hyphomicrobium album</name>
    <dbReference type="NCBI Taxonomy" id="2665159"/>
    <lineage>
        <taxon>Bacteria</taxon>
        <taxon>Pseudomonadati</taxon>
        <taxon>Pseudomonadota</taxon>
        <taxon>Alphaproteobacteria</taxon>
        <taxon>Hyphomicrobiales</taxon>
        <taxon>Hyphomicrobiaceae</taxon>
        <taxon>Hyphomicrobium</taxon>
    </lineage>
</organism>
<accession>A0A6I3KID2</accession>
<dbReference type="AlphaFoldDB" id="A0A6I3KID2"/>
<dbReference type="PROSITE" id="PS00170">
    <property type="entry name" value="CSA_PPIASE_1"/>
    <property type="match status" value="1"/>
</dbReference>
<protein>
    <recommendedName>
        <fullName evidence="4">Peptidyl-prolyl cis-trans isomerase</fullName>
        <shortName evidence="4">PPIase</shortName>
        <ecNumber evidence="4">5.2.1.8</ecNumber>
    </recommendedName>
</protein>
<dbReference type="Pfam" id="PF00160">
    <property type="entry name" value="Pro_isomerase"/>
    <property type="match status" value="1"/>
</dbReference>
<dbReference type="PANTHER" id="PTHR45625">
    <property type="entry name" value="PEPTIDYL-PROLYL CIS-TRANS ISOMERASE-RELATED"/>
    <property type="match status" value="1"/>
</dbReference>
<dbReference type="GO" id="GO:0006457">
    <property type="term" value="P:protein folding"/>
    <property type="evidence" value="ECO:0007669"/>
    <property type="project" value="InterPro"/>
</dbReference>
<feature type="domain" description="PPIase cyclophilin-type" evidence="5">
    <location>
        <begin position="30"/>
        <end position="163"/>
    </location>
</feature>
<evidence type="ECO:0000313" key="6">
    <source>
        <dbReference type="EMBL" id="MTD93477.1"/>
    </source>
</evidence>
<dbReference type="CDD" id="cd00317">
    <property type="entry name" value="cyclophilin"/>
    <property type="match status" value="1"/>
</dbReference>
<name>A0A6I3KID2_9HYPH</name>
<dbReference type="Proteomes" id="UP000440694">
    <property type="component" value="Unassembled WGS sequence"/>
</dbReference>
<comment type="catalytic activity">
    <reaction evidence="4">
        <text>[protein]-peptidylproline (omega=180) = [protein]-peptidylproline (omega=0)</text>
        <dbReference type="Rhea" id="RHEA:16237"/>
        <dbReference type="Rhea" id="RHEA-COMP:10747"/>
        <dbReference type="Rhea" id="RHEA-COMP:10748"/>
        <dbReference type="ChEBI" id="CHEBI:83833"/>
        <dbReference type="ChEBI" id="CHEBI:83834"/>
        <dbReference type="EC" id="5.2.1.8"/>
    </reaction>
</comment>
<dbReference type="InterPro" id="IPR002130">
    <property type="entry name" value="Cyclophilin-type_PPIase_dom"/>
</dbReference>
<keyword evidence="2 4" id="KW-0697">Rotamase</keyword>
<dbReference type="InterPro" id="IPR020892">
    <property type="entry name" value="Cyclophilin-type_PPIase_CS"/>
</dbReference>
<feature type="chain" id="PRO_5026371515" description="Peptidyl-prolyl cis-trans isomerase" evidence="4">
    <location>
        <begin position="18"/>
        <end position="183"/>
    </location>
</feature>
<sequence>MRFLTCFALAFCVFAGAACSEQPGTTGAADSDILVIETKHGKALVKLRPDLAPKHVERIKQLAKEGFYDGLKFHRVIGGFMAQTGDPAGTGAGGSNYPDVPAEFSPEPYKRGTVGAARTADPNSANSQFFICFDDTGCSSLTGQYTVWGQVVEGMDAIDKIAKGEPPPIPDVMEKVYLQSDKK</sequence>
<dbReference type="PROSITE" id="PS50072">
    <property type="entry name" value="CSA_PPIASE_2"/>
    <property type="match status" value="1"/>
</dbReference>
<evidence type="ECO:0000256" key="4">
    <source>
        <dbReference type="RuleBase" id="RU363019"/>
    </source>
</evidence>
<dbReference type="GO" id="GO:0003755">
    <property type="term" value="F:peptidyl-prolyl cis-trans isomerase activity"/>
    <property type="evidence" value="ECO:0007669"/>
    <property type="project" value="UniProtKB-UniRule"/>
</dbReference>
<keyword evidence="4" id="KW-0732">Signal</keyword>
<dbReference type="Gene3D" id="2.40.100.10">
    <property type="entry name" value="Cyclophilin-like"/>
    <property type="match status" value="1"/>
</dbReference>
<comment type="similarity">
    <text evidence="1 4">Belongs to the cyclophilin-type PPIase family.</text>
</comment>
<dbReference type="SUPFAM" id="SSF50891">
    <property type="entry name" value="Cyclophilin-like"/>
    <property type="match status" value="1"/>
</dbReference>
<feature type="signal peptide" evidence="4">
    <location>
        <begin position="1"/>
        <end position="17"/>
    </location>
</feature>
<dbReference type="PANTHER" id="PTHR45625:SF4">
    <property type="entry name" value="PEPTIDYLPROLYL ISOMERASE DOMAIN AND WD REPEAT-CONTAINING PROTEIN 1"/>
    <property type="match status" value="1"/>
</dbReference>
<comment type="caution">
    <text evidence="6">The sequence shown here is derived from an EMBL/GenBank/DDBJ whole genome shotgun (WGS) entry which is preliminary data.</text>
</comment>
<dbReference type="RefSeq" id="WP_154738014.1">
    <property type="nucleotide sequence ID" value="NZ_WMBQ01000001.1"/>
</dbReference>
<dbReference type="InterPro" id="IPR029000">
    <property type="entry name" value="Cyclophilin-like_dom_sf"/>
</dbReference>
<keyword evidence="7" id="KW-1185">Reference proteome</keyword>
<gene>
    <name evidence="6" type="ORF">GIW81_03905</name>
</gene>
<keyword evidence="3 4" id="KW-0413">Isomerase</keyword>
<evidence type="ECO:0000313" key="7">
    <source>
        <dbReference type="Proteomes" id="UP000440694"/>
    </source>
</evidence>